<proteinExistence type="predicted"/>
<dbReference type="EMBL" id="ATLV01017167">
    <property type="status" value="NOT_ANNOTATED_CDS"/>
    <property type="molecule type" value="Genomic_DNA"/>
</dbReference>
<feature type="compositionally biased region" description="Basic and acidic residues" evidence="1">
    <location>
        <begin position="495"/>
        <end position="520"/>
    </location>
</feature>
<feature type="region of interest" description="Disordered" evidence="1">
    <location>
        <begin position="89"/>
        <end position="126"/>
    </location>
</feature>
<dbReference type="VEuPathDB" id="VectorBase:ASIC009454"/>
<dbReference type="STRING" id="74873.A0A084VVA1"/>
<accession>A0A084VVA1</accession>
<feature type="region of interest" description="Disordered" evidence="1">
    <location>
        <begin position="173"/>
        <end position="193"/>
    </location>
</feature>
<feature type="region of interest" description="Disordered" evidence="1">
    <location>
        <begin position="370"/>
        <end position="520"/>
    </location>
</feature>
<gene>
    <name evidence="2" type="ORF">ZHAS_00009454</name>
</gene>
<dbReference type="EnsemblMetazoa" id="ASIC009454-RA">
    <property type="protein sequence ID" value="ASIC009454-PA"/>
    <property type="gene ID" value="ASIC009454"/>
</dbReference>
<dbReference type="EMBL" id="KE525157">
    <property type="protein sequence ID" value="KFB41895.1"/>
    <property type="molecule type" value="Genomic_DNA"/>
</dbReference>
<feature type="compositionally biased region" description="Polar residues" evidence="1">
    <location>
        <begin position="417"/>
        <end position="449"/>
    </location>
</feature>
<dbReference type="AlphaFoldDB" id="A0A084VVA1"/>
<dbReference type="Proteomes" id="UP000030765">
    <property type="component" value="Unassembled WGS sequence"/>
</dbReference>
<evidence type="ECO:0000313" key="3">
    <source>
        <dbReference type="EnsemblMetazoa" id="ASIC009454-PA"/>
    </source>
</evidence>
<evidence type="ECO:0000313" key="4">
    <source>
        <dbReference type="Proteomes" id="UP000030765"/>
    </source>
</evidence>
<feature type="compositionally biased region" description="Low complexity" evidence="1">
    <location>
        <begin position="244"/>
        <end position="261"/>
    </location>
</feature>
<evidence type="ECO:0000313" key="2">
    <source>
        <dbReference type="EMBL" id="KFB41895.1"/>
    </source>
</evidence>
<dbReference type="VEuPathDB" id="VectorBase:ASIS021542"/>
<feature type="compositionally biased region" description="Basic and acidic residues" evidence="1">
    <location>
        <begin position="378"/>
        <end position="388"/>
    </location>
</feature>
<reference evidence="3" key="2">
    <citation type="submission" date="2020-05" db="UniProtKB">
        <authorList>
            <consortium name="EnsemblMetazoa"/>
        </authorList>
    </citation>
    <scope>IDENTIFICATION</scope>
</reference>
<evidence type="ECO:0000256" key="1">
    <source>
        <dbReference type="SAM" id="MobiDB-lite"/>
    </source>
</evidence>
<protein>
    <submittedName>
        <fullName evidence="2 3">Uncharacterized protein</fullName>
    </submittedName>
</protein>
<sequence length="520" mass="55069">MAHKSQHPDYKYQPRRKKTKRCSSDDGAGEGGKGGRHCCNEYEMEVEPPGPQQKKRQRPAVAAKEQQQQKQQLPYMMELEIHEMMIHSKGGRSRKISSRVSSDPAATNGGETVGGVIGTGDSNGRVNPGTEGSTIEATVDVASFHGMELQQDSIGVYGNGTAGGYAAPSHSVDPYGGGGTGSSTAGSSPQPDLTYQSQLCSFYPPVSNGGNGMGLLGNGTPTAVGVNGVNADAIGVGMEGRTCSSESPSGSPPTMGSPLSGAPGRPYRHSVASSPPNHSSSPHHGSYYHHHHAPVAGFQPPEYHCLSVMTPDEGMASGGGEAGSYNLLATAIPGTEQHHYHQQGPHVQPADQHHVSFEQYMGPAAHQQLLPAAAGTRRTTEETAKRQGDEEEKDTLPTAELPVNAPSGTLHHRGHRQQQNIAADLSTSSSGYQHRNGSESTVSNSLSSADKQRSNNDQQPTPPSATPPATATQTRGSHTFTTADRDSAYGFNSQARRERTDFIHVSKELAEDPYEEREAN</sequence>
<name>A0A084VVA1_ANOSI</name>
<keyword evidence="4" id="KW-1185">Reference proteome</keyword>
<feature type="region of interest" description="Disordered" evidence="1">
    <location>
        <begin position="239"/>
        <end position="293"/>
    </location>
</feature>
<dbReference type="EMBL" id="ATLV01017168">
    <property type="status" value="NOT_ANNOTATED_CDS"/>
    <property type="molecule type" value="Genomic_DNA"/>
</dbReference>
<organism evidence="2">
    <name type="scientific">Anopheles sinensis</name>
    <name type="common">Mosquito</name>
    <dbReference type="NCBI Taxonomy" id="74873"/>
    <lineage>
        <taxon>Eukaryota</taxon>
        <taxon>Metazoa</taxon>
        <taxon>Ecdysozoa</taxon>
        <taxon>Arthropoda</taxon>
        <taxon>Hexapoda</taxon>
        <taxon>Insecta</taxon>
        <taxon>Pterygota</taxon>
        <taxon>Neoptera</taxon>
        <taxon>Endopterygota</taxon>
        <taxon>Diptera</taxon>
        <taxon>Nematocera</taxon>
        <taxon>Culicoidea</taxon>
        <taxon>Culicidae</taxon>
        <taxon>Anophelinae</taxon>
        <taxon>Anopheles</taxon>
    </lineage>
</organism>
<feature type="compositionally biased region" description="Low complexity" evidence="1">
    <location>
        <begin position="269"/>
        <end position="285"/>
    </location>
</feature>
<feature type="region of interest" description="Disordered" evidence="1">
    <location>
        <begin position="1"/>
        <end position="72"/>
    </location>
</feature>
<feature type="compositionally biased region" description="Basic and acidic residues" evidence="1">
    <location>
        <begin position="1"/>
        <end position="12"/>
    </location>
</feature>
<reference evidence="2 4" key="1">
    <citation type="journal article" date="2014" name="BMC Genomics">
        <title>Genome sequence of Anopheles sinensis provides insight into genetics basis of mosquito competence for malaria parasites.</title>
        <authorList>
            <person name="Zhou D."/>
            <person name="Zhang D."/>
            <person name="Ding G."/>
            <person name="Shi L."/>
            <person name="Hou Q."/>
            <person name="Ye Y."/>
            <person name="Xu Y."/>
            <person name="Zhou H."/>
            <person name="Xiong C."/>
            <person name="Li S."/>
            <person name="Yu J."/>
            <person name="Hong S."/>
            <person name="Yu X."/>
            <person name="Zou P."/>
            <person name="Chen C."/>
            <person name="Chang X."/>
            <person name="Wang W."/>
            <person name="Lv Y."/>
            <person name="Sun Y."/>
            <person name="Ma L."/>
            <person name="Shen B."/>
            <person name="Zhu C."/>
        </authorList>
    </citation>
    <scope>NUCLEOTIDE SEQUENCE [LARGE SCALE GENOMIC DNA]</scope>
</reference>